<accession>A0A9Q0JMA7</accession>
<gene>
    <name evidence="1" type="ORF">Tsubulata_015840</name>
</gene>
<reference evidence="1" key="2">
    <citation type="journal article" date="2023" name="Plants (Basel)">
        <title>Annotation of the Turnera subulata (Passifloraceae) Draft Genome Reveals the S-Locus Evolved after the Divergence of Turneroideae from Passifloroideae in a Stepwise Manner.</title>
        <authorList>
            <person name="Henning P.M."/>
            <person name="Roalson E.H."/>
            <person name="Mir W."/>
            <person name="McCubbin A.G."/>
            <person name="Shore J.S."/>
        </authorList>
    </citation>
    <scope>NUCLEOTIDE SEQUENCE</scope>
    <source>
        <strain evidence="1">F60SS</strain>
    </source>
</reference>
<keyword evidence="2" id="KW-1185">Reference proteome</keyword>
<dbReference type="OrthoDB" id="10563417at2759"/>
<proteinExistence type="predicted"/>
<reference evidence="1" key="1">
    <citation type="submission" date="2022-02" db="EMBL/GenBank/DDBJ databases">
        <authorList>
            <person name="Henning P.M."/>
            <person name="McCubbin A.G."/>
            <person name="Shore J.S."/>
        </authorList>
    </citation>
    <scope>NUCLEOTIDE SEQUENCE</scope>
    <source>
        <strain evidence="1">F60SS</strain>
        <tissue evidence="1">Leaves</tissue>
    </source>
</reference>
<comment type="caution">
    <text evidence="1">The sequence shown here is derived from an EMBL/GenBank/DDBJ whole genome shotgun (WGS) entry which is preliminary data.</text>
</comment>
<dbReference type="EMBL" id="JAKUCV010001015">
    <property type="protein sequence ID" value="KAJ4848056.1"/>
    <property type="molecule type" value="Genomic_DNA"/>
</dbReference>
<organism evidence="1 2">
    <name type="scientific">Turnera subulata</name>
    <dbReference type="NCBI Taxonomy" id="218843"/>
    <lineage>
        <taxon>Eukaryota</taxon>
        <taxon>Viridiplantae</taxon>
        <taxon>Streptophyta</taxon>
        <taxon>Embryophyta</taxon>
        <taxon>Tracheophyta</taxon>
        <taxon>Spermatophyta</taxon>
        <taxon>Magnoliopsida</taxon>
        <taxon>eudicotyledons</taxon>
        <taxon>Gunneridae</taxon>
        <taxon>Pentapetalae</taxon>
        <taxon>rosids</taxon>
        <taxon>fabids</taxon>
        <taxon>Malpighiales</taxon>
        <taxon>Passifloraceae</taxon>
        <taxon>Turnera</taxon>
    </lineage>
</organism>
<sequence length="129" mass="14256">MIIYNFCYGISQTNIKEATSIADMVGGRMYFSKCPAEVFDPSGEIFLHFGNWGRDPLQNSLFPKNDSTEKFLKGPPLGISPCSELKDTFRCSRDVSFSKDFGIAPDRLLLDKSNTSTLIKFPSVSGTGP</sequence>
<dbReference type="AlphaFoldDB" id="A0A9Q0JMA7"/>
<dbReference type="Proteomes" id="UP001141552">
    <property type="component" value="Unassembled WGS sequence"/>
</dbReference>
<protein>
    <submittedName>
        <fullName evidence="1">Uncharacterized protein</fullName>
    </submittedName>
</protein>
<evidence type="ECO:0000313" key="1">
    <source>
        <dbReference type="EMBL" id="KAJ4848056.1"/>
    </source>
</evidence>
<evidence type="ECO:0000313" key="2">
    <source>
        <dbReference type="Proteomes" id="UP001141552"/>
    </source>
</evidence>
<name>A0A9Q0JMA7_9ROSI</name>